<dbReference type="SUPFAM" id="SSF52266">
    <property type="entry name" value="SGNH hydrolase"/>
    <property type="match status" value="1"/>
</dbReference>
<evidence type="ECO:0008006" key="3">
    <source>
        <dbReference type="Google" id="ProtNLM"/>
    </source>
</evidence>
<accession>A0A3D3G394</accession>
<sequence>MPIISVEKLEDANLDVDSIDKFVSGSEDEEITTRRGRKIPTMAKIANLAQSYTQDALAAKDAAESIAANAQANVDAAQAAVGSTKNYVDTALSAFSGPATKFFPTVAAANAAIATIGTGEAVWIGDQATGGLYEKLTAGATTVTKSGFDPLTQAKAYTDVKVTQDGDGVTIKDKLGFTLLKIFSKDGVLNLETPFFNFNEVSSLLTMKDSLGFSFSLVDFISQFQNDFDGYSIRVKDKFGFVSDLDTRLFNIENKLLDLPNQVKINPALELQAKANAVMQSHLKPYRHPCATIKKGLNIVIVYGQSFSLGAQAATVVTRTPSPRGNLMLGGSPRGKHGELVDTNYTFDPFGGNIYQPLQECGQTKDGVIVNLDTNAGYYGETISSGLVESLKDYWNREKGVINDIDVTFAISCCGTGGATHDQLKKSTGTFYNRFLTCLDGHIAAAATAGFTSVQVVGVVYLHGESMAGAAKATYKANLAEMRSDMIADIKSKFGQADEPAFFIHQIGGDYPASVSTQLGTSQAQLEFASETEGVFICDNEFGYPTPGAHLYPNGYRWLGCRFAKRMYPVLRDKQTIPFKIIDAVYKDGAVYVAFNSPTALKTRTVYKGVTAVNDPTMGFTVRNSSAAVTITAAEFVSESVVKLTLASIQTDALTLWLGSSYNNGTHNLCDSNEEKSIFNYFYDGTKQQSAAENIAEYVGKPYQLNEKPLIQFINVRSI</sequence>
<proteinExistence type="predicted"/>
<dbReference type="Gene3D" id="3.40.50.1110">
    <property type="entry name" value="SGNH hydrolase"/>
    <property type="match status" value="1"/>
</dbReference>
<dbReference type="Proteomes" id="UP000262257">
    <property type="component" value="Unassembled WGS sequence"/>
</dbReference>
<comment type="caution">
    <text evidence="1">The sequence shown here is derived from an EMBL/GenBank/DDBJ whole genome shotgun (WGS) entry which is preliminary data.</text>
</comment>
<gene>
    <name evidence="1" type="ORF">DIC32_14535</name>
</gene>
<evidence type="ECO:0000313" key="1">
    <source>
        <dbReference type="EMBL" id="HCM32483.1"/>
    </source>
</evidence>
<dbReference type="EMBL" id="DPXL01000185">
    <property type="protein sequence ID" value="HCM32483.1"/>
    <property type="molecule type" value="Genomic_DNA"/>
</dbReference>
<dbReference type="AlphaFoldDB" id="A0A3D3G394"/>
<reference evidence="1 2" key="1">
    <citation type="journal article" date="2018" name="Nat. Biotechnol.">
        <title>A standardized bacterial taxonomy based on genome phylogeny substantially revises the tree of life.</title>
        <authorList>
            <person name="Parks D.H."/>
            <person name="Chuvochina M."/>
            <person name="Waite D.W."/>
            <person name="Rinke C."/>
            <person name="Skarshewski A."/>
            <person name="Chaumeil P.A."/>
            <person name="Hugenholtz P."/>
        </authorList>
    </citation>
    <scope>NUCLEOTIDE SEQUENCE [LARGE SCALE GENOMIC DNA]</scope>
    <source>
        <strain evidence="1">UBA10045</strain>
    </source>
</reference>
<dbReference type="InterPro" id="IPR036514">
    <property type="entry name" value="SGNH_hydro_sf"/>
</dbReference>
<evidence type="ECO:0000313" key="2">
    <source>
        <dbReference type="Proteomes" id="UP000262257"/>
    </source>
</evidence>
<protein>
    <recommendedName>
        <fullName evidence="3">Sialate O-acetylesterase domain-containing protein</fullName>
    </recommendedName>
</protein>
<organism evidence="1 2">
    <name type="scientific">Acinetobacter radioresistens</name>
    <dbReference type="NCBI Taxonomy" id="40216"/>
    <lineage>
        <taxon>Bacteria</taxon>
        <taxon>Pseudomonadati</taxon>
        <taxon>Pseudomonadota</taxon>
        <taxon>Gammaproteobacteria</taxon>
        <taxon>Moraxellales</taxon>
        <taxon>Moraxellaceae</taxon>
        <taxon>Acinetobacter</taxon>
    </lineage>
</organism>
<name>A0A3D3G394_ACIRA</name>
<dbReference type="GO" id="GO:0016788">
    <property type="term" value="F:hydrolase activity, acting on ester bonds"/>
    <property type="evidence" value="ECO:0007669"/>
    <property type="project" value="UniProtKB-ARBA"/>
</dbReference>